<evidence type="ECO:0000259" key="2">
    <source>
        <dbReference type="Pfam" id="PF01471"/>
    </source>
</evidence>
<gene>
    <name evidence="4" type="ORF">JANAI62_28980</name>
</gene>
<proteinExistence type="predicted"/>
<feature type="domain" description="Peptidoglycan binding-like" evidence="2">
    <location>
        <begin position="28"/>
        <end position="64"/>
    </location>
</feature>
<dbReference type="PANTHER" id="PTHR37549:SF1">
    <property type="entry name" value="LIPOPROTEIN LPRI"/>
    <property type="match status" value="1"/>
</dbReference>
<dbReference type="EMBL" id="BPFH01000005">
    <property type="protein sequence ID" value="GIT96275.1"/>
    <property type="molecule type" value="Genomic_DNA"/>
</dbReference>
<dbReference type="Proteomes" id="UP000786693">
    <property type="component" value="Unassembled WGS sequence"/>
</dbReference>
<evidence type="ECO:0000259" key="3">
    <source>
        <dbReference type="Pfam" id="PF07007"/>
    </source>
</evidence>
<dbReference type="Pfam" id="PF01471">
    <property type="entry name" value="PG_binding_1"/>
    <property type="match status" value="1"/>
</dbReference>
<dbReference type="Pfam" id="PF07007">
    <property type="entry name" value="LprI"/>
    <property type="match status" value="1"/>
</dbReference>
<dbReference type="InterPro" id="IPR002477">
    <property type="entry name" value="Peptidoglycan-bd-like"/>
</dbReference>
<organism evidence="4 5">
    <name type="scientific">Jannaschia pagri</name>
    <dbReference type="NCBI Taxonomy" id="2829797"/>
    <lineage>
        <taxon>Bacteria</taxon>
        <taxon>Pseudomonadati</taxon>
        <taxon>Pseudomonadota</taxon>
        <taxon>Alphaproteobacteria</taxon>
        <taxon>Rhodobacterales</taxon>
        <taxon>Roseobacteraceae</taxon>
        <taxon>Jannaschia</taxon>
    </lineage>
</organism>
<evidence type="ECO:0000256" key="1">
    <source>
        <dbReference type="SAM" id="SignalP"/>
    </source>
</evidence>
<dbReference type="SUPFAM" id="SSF47090">
    <property type="entry name" value="PGBD-like"/>
    <property type="match status" value="1"/>
</dbReference>
<dbReference type="InterPro" id="IPR052755">
    <property type="entry name" value="Lysozyme_Inhibitor_LprI"/>
</dbReference>
<sequence length="195" mass="21346">MRRSILHVVLTLVLVMSAAMAGAQSLSRKDVRQLQFMLTEMGYRPGGIDGVAGQGTLRALQAFENDIVAPGAVPEQARIDGTALFRVRFKYDRNHRAVSGPPPAPVRTVVRPSFDCARAGTPTELAICADANLAQLDSQMAAQYQSIRRRLSNAGRARLLEEQRGFLRGRDACGANAGCINNAYRFHMDRIAVMF</sequence>
<name>A0ABQ4NPD2_9RHOB</name>
<evidence type="ECO:0008006" key="6">
    <source>
        <dbReference type="Google" id="ProtNLM"/>
    </source>
</evidence>
<dbReference type="InterPro" id="IPR036366">
    <property type="entry name" value="PGBDSf"/>
</dbReference>
<dbReference type="Gene3D" id="1.20.1270.180">
    <property type="match status" value="1"/>
</dbReference>
<evidence type="ECO:0000313" key="5">
    <source>
        <dbReference type="Proteomes" id="UP000786693"/>
    </source>
</evidence>
<comment type="caution">
    <text evidence="4">The sequence shown here is derived from an EMBL/GenBank/DDBJ whole genome shotgun (WGS) entry which is preliminary data.</text>
</comment>
<dbReference type="InterPro" id="IPR036365">
    <property type="entry name" value="PGBD-like_sf"/>
</dbReference>
<keyword evidence="5" id="KW-1185">Reference proteome</keyword>
<accession>A0ABQ4NPD2</accession>
<reference evidence="4 5" key="1">
    <citation type="submission" date="2021-05" db="EMBL/GenBank/DDBJ databases">
        <title>Bacteria Genome sequencing.</title>
        <authorList>
            <person name="Takabe Y."/>
            <person name="Nakajima Y."/>
            <person name="Suzuki S."/>
            <person name="Shiozaki T."/>
        </authorList>
    </citation>
    <scope>NUCLEOTIDE SEQUENCE [LARGE SCALE GENOMIC DNA]</scope>
    <source>
        <strain evidence="4 5">AI_62</strain>
    </source>
</reference>
<dbReference type="InterPro" id="IPR009739">
    <property type="entry name" value="LprI-like_N"/>
</dbReference>
<dbReference type="PANTHER" id="PTHR37549">
    <property type="entry name" value="LIPOPROTEIN LPRI"/>
    <property type="match status" value="1"/>
</dbReference>
<feature type="domain" description="Lysozyme inhibitor LprI-like N-terminal" evidence="3">
    <location>
        <begin position="119"/>
        <end position="175"/>
    </location>
</feature>
<feature type="chain" id="PRO_5045119229" description="Peptidoglycan binding domain-containing protein" evidence="1">
    <location>
        <begin position="22"/>
        <end position="195"/>
    </location>
</feature>
<feature type="signal peptide" evidence="1">
    <location>
        <begin position="1"/>
        <end position="21"/>
    </location>
</feature>
<protein>
    <recommendedName>
        <fullName evidence="6">Peptidoglycan binding domain-containing protein</fullName>
    </recommendedName>
</protein>
<dbReference type="RefSeq" id="WP_220749770.1">
    <property type="nucleotide sequence ID" value="NZ_BPFH01000005.1"/>
</dbReference>
<dbReference type="Gene3D" id="1.10.101.10">
    <property type="entry name" value="PGBD-like superfamily/PGBD"/>
    <property type="match status" value="1"/>
</dbReference>
<keyword evidence="1" id="KW-0732">Signal</keyword>
<evidence type="ECO:0000313" key="4">
    <source>
        <dbReference type="EMBL" id="GIT96275.1"/>
    </source>
</evidence>